<dbReference type="EMBL" id="CM017873">
    <property type="protein sequence ID" value="KAG1330808.1"/>
    <property type="molecule type" value="Genomic_DNA"/>
</dbReference>
<proteinExistence type="predicted"/>
<evidence type="ECO:0000313" key="2">
    <source>
        <dbReference type="Proteomes" id="UP000797356"/>
    </source>
</evidence>
<comment type="caution">
    <text evidence="1">The sequence shown here is derived from an EMBL/GenBank/DDBJ whole genome shotgun (WGS) entry which is preliminary data.</text>
</comment>
<reference evidence="1" key="1">
    <citation type="journal article" date="2017" name="Gigascience">
        <title>The genome draft of coconut (Cocos nucifera).</title>
        <authorList>
            <person name="Xiao Y."/>
            <person name="Xu P."/>
            <person name="Fan H."/>
            <person name="Baudouin L."/>
            <person name="Xia W."/>
            <person name="Bocs S."/>
            <person name="Xu J."/>
            <person name="Li Q."/>
            <person name="Guo A."/>
            <person name="Zhou L."/>
            <person name="Li J."/>
            <person name="Wu Y."/>
            <person name="Ma Z."/>
            <person name="Armero A."/>
            <person name="Issali A.E."/>
            <person name="Liu N."/>
            <person name="Peng M."/>
            <person name="Yang Y."/>
        </authorList>
    </citation>
    <scope>NUCLEOTIDE SEQUENCE</scope>
    <source>
        <tissue evidence="1">Spear leaf of Hainan Tall coconut</tissue>
    </source>
</reference>
<organism evidence="1 2">
    <name type="scientific">Cocos nucifera</name>
    <name type="common">Coconut palm</name>
    <dbReference type="NCBI Taxonomy" id="13894"/>
    <lineage>
        <taxon>Eukaryota</taxon>
        <taxon>Viridiplantae</taxon>
        <taxon>Streptophyta</taxon>
        <taxon>Embryophyta</taxon>
        <taxon>Tracheophyta</taxon>
        <taxon>Spermatophyta</taxon>
        <taxon>Magnoliopsida</taxon>
        <taxon>Liliopsida</taxon>
        <taxon>Arecaceae</taxon>
        <taxon>Arecoideae</taxon>
        <taxon>Cocoseae</taxon>
        <taxon>Attaleinae</taxon>
        <taxon>Cocos</taxon>
    </lineage>
</organism>
<name>A0A8K0HZQ0_COCNU</name>
<dbReference type="AlphaFoldDB" id="A0A8K0HZQ0"/>
<dbReference type="Proteomes" id="UP000797356">
    <property type="component" value="Chromosome 2"/>
</dbReference>
<evidence type="ECO:0000313" key="1">
    <source>
        <dbReference type="EMBL" id="KAG1330808.1"/>
    </source>
</evidence>
<accession>A0A8K0HZQ0</accession>
<keyword evidence="2" id="KW-1185">Reference proteome</keyword>
<protein>
    <submittedName>
        <fullName evidence="1">Uncharacterized protein</fullName>
    </submittedName>
</protein>
<sequence length="70" mass="8055">MEVENQIASFCWIPRIYRFEFTHMTSLLNSISLSMENDQVTWKANSSGKFSSSSSYRFINSTGVKCKFVS</sequence>
<reference evidence="1" key="2">
    <citation type="submission" date="2019-07" db="EMBL/GenBank/DDBJ databases">
        <authorList>
            <person name="Yang Y."/>
            <person name="Bocs S."/>
            <person name="Baudouin L."/>
        </authorList>
    </citation>
    <scope>NUCLEOTIDE SEQUENCE</scope>
    <source>
        <tissue evidence="1">Spear leaf of Hainan Tall coconut</tissue>
    </source>
</reference>
<gene>
    <name evidence="1" type="ORF">COCNU_02G007760</name>
</gene>